<feature type="domain" description="Glycosyl transferase family 1" evidence="1">
    <location>
        <begin position="176"/>
        <end position="330"/>
    </location>
</feature>
<dbReference type="AlphaFoldDB" id="A0A4Q7PMT0"/>
<name>A0A4Q7PMT0_9FIRM</name>
<dbReference type="InterPro" id="IPR050194">
    <property type="entry name" value="Glycosyltransferase_grp1"/>
</dbReference>
<proteinExistence type="predicted"/>
<dbReference type="EMBL" id="SGXF01000001">
    <property type="protein sequence ID" value="RZT02063.1"/>
    <property type="molecule type" value="Genomic_DNA"/>
</dbReference>
<dbReference type="Pfam" id="PF13439">
    <property type="entry name" value="Glyco_transf_4"/>
    <property type="match status" value="1"/>
</dbReference>
<organism evidence="3 4">
    <name type="scientific">Cuneatibacter caecimuris</name>
    <dbReference type="NCBI Taxonomy" id="1796618"/>
    <lineage>
        <taxon>Bacteria</taxon>
        <taxon>Bacillati</taxon>
        <taxon>Bacillota</taxon>
        <taxon>Clostridia</taxon>
        <taxon>Lachnospirales</taxon>
        <taxon>Lachnospiraceae</taxon>
        <taxon>Cuneatibacter</taxon>
    </lineage>
</organism>
<dbReference type="InterPro" id="IPR028098">
    <property type="entry name" value="Glyco_trans_4-like_N"/>
</dbReference>
<dbReference type="Pfam" id="PF00534">
    <property type="entry name" value="Glycos_transf_1"/>
    <property type="match status" value="1"/>
</dbReference>
<evidence type="ECO:0000313" key="4">
    <source>
        <dbReference type="Proteomes" id="UP000292927"/>
    </source>
</evidence>
<sequence>MKVLQIGLSSIMGGIESFSLNYFTKLSEYGVLFDYADIYGAGIAGDDRIKSLGGKILTLPNYKRNPLRFISRLTKLLKEEQYDAVHINIQTAANILTVLAANRAGIIPVVHAHTVNAVGAFRSVLHRMNVHKLRKIPCIRLACSQEAGEWLWSAPDFRIIPNAVDLKQFAFSAENRKRIRSQLSIEEDTVLLGYVGRLEPVKNPLFAVHMFEQYVKMYPNVKIKLIIVGEGSLTPQIRNEILEKGMEDSVIMTGMQKNVSQYLSAMDLFIMPSLHEALSLAAVEAQANGLCCLFADTISADLNILETAEFLPLDNVERWAEYIHALAEKPRCGRIAATEIVEKTQFNINLSAVTLLDVYHEAMRINGR</sequence>
<dbReference type="Proteomes" id="UP000292927">
    <property type="component" value="Unassembled WGS sequence"/>
</dbReference>
<protein>
    <submittedName>
        <fullName evidence="3">Glycosyltransferase involved in cell wall biosynthesis</fullName>
    </submittedName>
</protein>
<accession>A0A4Q7PMT0</accession>
<keyword evidence="3" id="KW-0808">Transferase</keyword>
<dbReference type="SUPFAM" id="SSF53756">
    <property type="entry name" value="UDP-Glycosyltransferase/glycogen phosphorylase"/>
    <property type="match status" value="1"/>
</dbReference>
<evidence type="ECO:0000259" key="2">
    <source>
        <dbReference type="Pfam" id="PF13439"/>
    </source>
</evidence>
<evidence type="ECO:0000259" key="1">
    <source>
        <dbReference type="Pfam" id="PF00534"/>
    </source>
</evidence>
<dbReference type="PANTHER" id="PTHR45947">
    <property type="entry name" value="SULFOQUINOVOSYL TRANSFERASE SQD2"/>
    <property type="match status" value="1"/>
</dbReference>
<dbReference type="Gene3D" id="3.40.50.2000">
    <property type="entry name" value="Glycogen Phosphorylase B"/>
    <property type="match status" value="2"/>
</dbReference>
<dbReference type="PANTHER" id="PTHR45947:SF3">
    <property type="entry name" value="SULFOQUINOVOSYL TRANSFERASE SQD2"/>
    <property type="match status" value="1"/>
</dbReference>
<gene>
    <name evidence="3" type="ORF">EV209_0168</name>
</gene>
<dbReference type="InterPro" id="IPR001296">
    <property type="entry name" value="Glyco_trans_1"/>
</dbReference>
<evidence type="ECO:0000313" key="3">
    <source>
        <dbReference type="EMBL" id="RZT02063.1"/>
    </source>
</evidence>
<reference evidence="3 4" key="1">
    <citation type="submission" date="2019-02" db="EMBL/GenBank/DDBJ databases">
        <title>Genomic Encyclopedia of Type Strains, Phase IV (KMG-IV): sequencing the most valuable type-strain genomes for metagenomic binning, comparative biology and taxonomic classification.</title>
        <authorList>
            <person name="Goeker M."/>
        </authorList>
    </citation>
    <scope>NUCLEOTIDE SEQUENCE [LARGE SCALE GENOMIC DNA]</scope>
    <source>
        <strain evidence="3 4">DSM 29486</strain>
    </source>
</reference>
<keyword evidence="4" id="KW-1185">Reference proteome</keyword>
<comment type="caution">
    <text evidence="3">The sequence shown here is derived from an EMBL/GenBank/DDBJ whole genome shotgun (WGS) entry which is preliminary data.</text>
</comment>
<dbReference type="GO" id="GO:0016757">
    <property type="term" value="F:glycosyltransferase activity"/>
    <property type="evidence" value="ECO:0007669"/>
    <property type="project" value="InterPro"/>
</dbReference>
<feature type="domain" description="Glycosyltransferase subfamily 4-like N-terminal" evidence="2">
    <location>
        <begin position="49"/>
        <end position="167"/>
    </location>
</feature>